<accession>A0AAW6U168</accession>
<protein>
    <recommendedName>
        <fullName evidence="3">Formate dehydrogenase accessory protein FdhE</fullName>
    </recommendedName>
</protein>
<dbReference type="Proteomes" id="UP001431776">
    <property type="component" value="Unassembled WGS sequence"/>
</dbReference>
<comment type="caution">
    <text evidence="1">The sequence shown here is derived from an EMBL/GenBank/DDBJ whole genome shotgun (WGS) entry which is preliminary data.</text>
</comment>
<organism evidence="1 2">
    <name type="scientific">Anaerobaca lacustris</name>
    <dbReference type="NCBI Taxonomy" id="3044600"/>
    <lineage>
        <taxon>Bacteria</taxon>
        <taxon>Pseudomonadati</taxon>
        <taxon>Planctomycetota</taxon>
        <taxon>Phycisphaerae</taxon>
        <taxon>Sedimentisphaerales</taxon>
        <taxon>Anaerobacaceae</taxon>
        <taxon>Anaerobaca</taxon>
    </lineage>
</organism>
<dbReference type="RefSeq" id="WP_349247032.1">
    <property type="nucleotide sequence ID" value="NZ_JASCXX010000042.1"/>
</dbReference>
<reference evidence="1" key="1">
    <citation type="submission" date="2023-05" db="EMBL/GenBank/DDBJ databases">
        <title>Anaerotaeda fermentans gen. nov., sp. nov., a novel anaerobic planctomycete of the new family within the order Sedimentisphaerales isolated from Taman Peninsula, Russia.</title>
        <authorList>
            <person name="Khomyakova M.A."/>
            <person name="Merkel A.Y."/>
            <person name="Slobodkin A.I."/>
        </authorList>
    </citation>
    <scope>NUCLEOTIDE SEQUENCE</scope>
    <source>
        <strain evidence="1">M17dextr</strain>
    </source>
</reference>
<dbReference type="AlphaFoldDB" id="A0AAW6U168"/>
<proteinExistence type="predicted"/>
<evidence type="ECO:0000313" key="1">
    <source>
        <dbReference type="EMBL" id="MDI6451622.1"/>
    </source>
</evidence>
<evidence type="ECO:0000313" key="2">
    <source>
        <dbReference type="Proteomes" id="UP001431776"/>
    </source>
</evidence>
<dbReference type="EMBL" id="JASCXX010000042">
    <property type="protein sequence ID" value="MDI6451622.1"/>
    <property type="molecule type" value="Genomic_DNA"/>
</dbReference>
<keyword evidence="2" id="KW-1185">Reference proteome</keyword>
<name>A0AAW6U168_9BACT</name>
<evidence type="ECO:0008006" key="3">
    <source>
        <dbReference type="Google" id="ProtNLM"/>
    </source>
</evidence>
<gene>
    <name evidence="1" type="ORF">QJ522_21345</name>
</gene>
<sequence length="247" mass="28132">MTVRLDRQEFVAMAFRLSEAVRAFAGRVRELFYAVMLAGYECPRCSGGLSMTGEGRCRCNDCGYVLDPTMAFQPCAQCGGRLVLRVRRYRCRRCGTDVPSRFVFDGLPFDAEYFRAKMAESRYRRTQRRERASRLAVENRSAPLETQEWDLNAAPGLVDALNGLVGGVKAFAWLPATGGFDLGRYQRHLQAHIGPEEQLFDALPALDKDGRLDRIWRFVTIIFMAHFGLIDICQHERTILVKRHEAD</sequence>